<proteinExistence type="predicted"/>
<dbReference type="PANTHER" id="PTHR38457">
    <property type="entry name" value="REGULATOR ABRB-RELATED"/>
    <property type="match status" value="1"/>
</dbReference>
<reference evidence="2 3" key="1">
    <citation type="submission" date="2016-10" db="EMBL/GenBank/DDBJ databases">
        <authorList>
            <person name="de Groot N.N."/>
        </authorList>
    </citation>
    <scope>NUCLEOTIDE SEQUENCE [LARGE SCALE GENOMIC DNA]</scope>
    <source>
        <strain evidence="2 3">DSM 17890</strain>
    </source>
</reference>
<feature type="transmembrane region" description="Helical" evidence="1">
    <location>
        <begin position="37"/>
        <end position="57"/>
    </location>
</feature>
<accession>A0A1H2VGV7</accession>
<dbReference type="NCBIfam" id="TIGR03082">
    <property type="entry name" value="Gneg_AbrB_dup"/>
    <property type="match status" value="1"/>
</dbReference>
<evidence type="ECO:0000256" key="1">
    <source>
        <dbReference type="SAM" id="Phobius"/>
    </source>
</evidence>
<dbReference type="InterPro" id="IPR007820">
    <property type="entry name" value="AbrB_fam"/>
</dbReference>
<dbReference type="GO" id="GO:0010468">
    <property type="term" value="P:regulation of gene expression"/>
    <property type="evidence" value="ECO:0007669"/>
    <property type="project" value="InterPro"/>
</dbReference>
<feature type="transmembrane region" description="Helical" evidence="1">
    <location>
        <begin position="12"/>
        <end position="31"/>
    </location>
</feature>
<name>A0A1H2VGV7_9RHOB</name>
<keyword evidence="3" id="KW-1185">Reference proteome</keyword>
<keyword evidence="1" id="KW-0812">Transmembrane</keyword>
<feature type="transmembrane region" description="Helical" evidence="1">
    <location>
        <begin position="97"/>
        <end position="116"/>
    </location>
</feature>
<dbReference type="OrthoDB" id="7157734at2"/>
<feature type="transmembrane region" description="Helical" evidence="1">
    <location>
        <begin position="250"/>
        <end position="269"/>
    </location>
</feature>
<dbReference type="PIRSF" id="PIRSF038991">
    <property type="entry name" value="Protein_AbrB"/>
    <property type="match status" value="1"/>
</dbReference>
<evidence type="ECO:0008006" key="4">
    <source>
        <dbReference type="Google" id="ProtNLM"/>
    </source>
</evidence>
<feature type="transmembrane region" description="Helical" evidence="1">
    <location>
        <begin position="281"/>
        <end position="304"/>
    </location>
</feature>
<dbReference type="AlphaFoldDB" id="A0A1H2VGV7"/>
<dbReference type="RefSeq" id="WP_092680353.1">
    <property type="nucleotide sequence ID" value="NZ_FNMZ01000002.1"/>
</dbReference>
<dbReference type="InterPro" id="IPR017516">
    <property type="entry name" value="AbrB_dup"/>
</dbReference>
<feature type="transmembrane region" description="Helical" evidence="1">
    <location>
        <begin position="161"/>
        <end position="178"/>
    </location>
</feature>
<keyword evidence="1" id="KW-1133">Transmembrane helix</keyword>
<organism evidence="2 3">
    <name type="scientific">Albimonas donghaensis</name>
    <dbReference type="NCBI Taxonomy" id="356660"/>
    <lineage>
        <taxon>Bacteria</taxon>
        <taxon>Pseudomonadati</taxon>
        <taxon>Pseudomonadota</taxon>
        <taxon>Alphaproteobacteria</taxon>
        <taxon>Rhodobacterales</taxon>
        <taxon>Paracoccaceae</taxon>
        <taxon>Albimonas</taxon>
    </lineage>
</organism>
<keyword evidence="1" id="KW-0472">Membrane</keyword>
<dbReference type="STRING" id="356660.SAMN05444336_10267"/>
<dbReference type="Pfam" id="PF05145">
    <property type="entry name" value="AbrB"/>
    <property type="match status" value="1"/>
</dbReference>
<gene>
    <name evidence="2" type="ORF">SAMN05444336_10267</name>
</gene>
<protein>
    <recommendedName>
        <fullName evidence="4">Aminopeptidase</fullName>
    </recommendedName>
</protein>
<feature type="transmembrane region" description="Helical" evidence="1">
    <location>
        <begin position="198"/>
        <end position="217"/>
    </location>
</feature>
<dbReference type="EMBL" id="FNMZ01000002">
    <property type="protein sequence ID" value="SDW67625.1"/>
    <property type="molecule type" value="Genomic_DNA"/>
</dbReference>
<feature type="transmembrane region" description="Helical" evidence="1">
    <location>
        <begin position="224"/>
        <end position="244"/>
    </location>
</feature>
<feature type="transmembrane region" description="Helical" evidence="1">
    <location>
        <begin position="69"/>
        <end position="91"/>
    </location>
</feature>
<dbReference type="PANTHER" id="PTHR38457:SF1">
    <property type="entry name" value="REGULATOR ABRB-RELATED"/>
    <property type="match status" value="1"/>
</dbReference>
<dbReference type="GO" id="GO:0016020">
    <property type="term" value="C:membrane"/>
    <property type="evidence" value="ECO:0007669"/>
    <property type="project" value="InterPro"/>
</dbReference>
<dbReference type="Proteomes" id="UP000199118">
    <property type="component" value="Unassembled WGS sequence"/>
</dbReference>
<sequence length="370" mass="38230">MNWRRFRIGQQEIHTLTALATFAIGGAGGALATLAGLPLPMLLGSVLAVGVAAWLGLRPGGRDPGVPMGLRLFFVPIIGVSIGTAFTPQVLAEALNWWPTLLAAFVYIPLAHYVGYWGYRVMGGLDPCTAYYSAVPGGLLEVIMMGEEAGADPRMLTILQFMRLILCIMLVPVGFQLFEGMAVGSSAGASLAAPGATLGPMDVAVLAAAGVIGFFAGRQLNMPAGIITGPILVSGIVHLAGLTAAAPPDWSIQLTQLIIGTTLGTRFVGVKTRLLARALRLAFVNIIFTLILAICAALLLSGAVGEIPEAVVLAFAPGGLAEMSLIAVSLQISVIYVTSHHILRIVLSVAVARAFAGRIPPGPNLPGGAA</sequence>
<evidence type="ECO:0000313" key="3">
    <source>
        <dbReference type="Proteomes" id="UP000199118"/>
    </source>
</evidence>
<evidence type="ECO:0000313" key="2">
    <source>
        <dbReference type="EMBL" id="SDW67625.1"/>
    </source>
</evidence>
<feature type="transmembrane region" description="Helical" evidence="1">
    <location>
        <begin position="310"/>
        <end position="337"/>
    </location>
</feature>